<proteinExistence type="predicted"/>
<gene>
    <name evidence="1" type="ORF">Tci_046840</name>
</gene>
<protein>
    <submittedName>
        <fullName evidence="1">Uncharacterized protein</fullName>
    </submittedName>
</protein>
<name>A0A6L2MQ06_TANCI</name>
<comment type="caution">
    <text evidence="1">The sequence shown here is derived from an EMBL/GenBank/DDBJ whole genome shotgun (WGS) entry which is preliminary data.</text>
</comment>
<evidence type="ECO:0000313" key="1">
    <source>
        <dbReference type="EMBL" id="GEU74862.1"/>
    </source>
</evidence>
<accession>A0A6L2MQ06</accession>
<reference evidence="1" key="1">
    <citation type="journal article" date="2019" name="Sci. Rep.">
        <title>Draft genome of Tanacetum cinerariifolium, the natural source of mosquito coil.</title>
        <authorList>
            <person name="Yamashiro T."/>
            <person name="Shiraishi A."/>
            <person name="Satake H."/>
            <person name="Nakayama K."/>
        </authorList>
    </citation>
    <scope>NUCLEOTIDE SEQUENCE</scope>
</reference>
<organism evidence="1">
    <name type="scientific">Tanacetum cinerariifolium</name>
    <name type="common">Dalmatian daisy</name>
    <name type="synonym">Chrysanthemum cinerariifolium</name>
    <dbReference type="NCBI Taxonomy" id="118510"/>
    <lineage>
        <taxon>Eukaryota</taxon>
        <taxon>Viridiplantae</taxon>
        <taxon>Streptophyta</taxon>
        <taxon>Embryophyta</taxon>
        <taxon>Tracheophyta</taxon>
        <taxon>Spermatophyta</taxon>
        <taxon>Magnoliopsida</taxon>
        <taxon>eudicotyledons</taxon>
        <taxon>Gunneridae</taxon>
        <taxon>Pentapetalae</taxon>
        <taxon>asterids</taxon>
        <taxon>campanulids</taxon>
        <taxon>Asterales</taxon>
        <taxon>Asteraceae</taxon>
        <taxon>Asteroideae</taxon>
        <taxon>Anthemideae</taxon>
        <taxon>Anthemidinae</taxon>
        <taxon>Tanacetum</taxon>
    </lineage>
</organism>
<dbReference type="AlphaFoldDB" id="A0A6L2MQ06"/>
<dbReference type="EMBL" id="BKCJ010006966">
    <property type="protein sequence ID" value="GEU74862.1"/>
    <property type="molecule type" value="Genomic_DNA"/>
</dbReference>
<sequence>MGDEHLSTILELESNAEIKPSVEDLVPIPSESEGIFDDTCDVLPSLNVLSDHSDIFFDFNNVCTLSDDVSFEDIDYVEASPPDSKLVSLKEMKNDILCEKLLNINLLIACDLPSSDDFSHVNSFEEKSMTFSNPLFNSNDDFISSNDESLSDEEVPEDNVKIYSNPLFKFDDEYISSNVNPLFNEVLENIESKDFYDSNLDEPDLLVTLFFDDNKDECFDSGGDVDEINDFEDAYYNSKETYSILRGFTNEPPLEENDDLFDLESKNDEWKKILISLDLEASRAYGFVQSSTRASIFSKWESDIRDLIDLTFNLFELFINGFRFA</sequence>